<dbReference type="Proteomes" id="UP000313359">
    <property type="component" value="Unassembled WGS sequence"/>
</dbReference>
<protein>
    <submittedName>
        <fullName evidence="2">Uncharacterized protein</fullName>
    </submittedName>
</protein>
<reference evidence="2" key="1">
    <citation type="journal article" date="2018" name="Genome Biol. Evol.">
        <title>Genomics and development of Lentinus tigrinus, a white-rot wood-decaying mushroom with dimorphic fruiting bodies.</title>
        <authorList>
            <person name="Wu B."/>
            <person name="Xu Z."/>
            <person name="Knudson A."/>
            <person name="Carlson A."/>
            <person name="Chen N."/>
            <person name="Kovaka S."/>
            <person name="LaButti K."/>
            <person name="Lipzen A."/>
            <person name="Pennachio C."/>
            <person name="Riley R."/>
            <person name="Schakwitz W."/>
            <person name="Umezawa K."/>
            <person name="Ohm R.A."/>
            <person name="Grigoriev I.V."/>
            <person name="Nagy L.G."/>
            <person name="Gibbons J."/>
            <person name="Hibbett D."/>
        </authorList>
    </citation>
    <scope>NUCLEOTIDE SEQUENCE [LARGE SCALE GENOMIC DNA]</scope>
    <source>
        <strain evidence="2">ALCF2SS1-6</strain>
    </source>
</reference>
<proteinExistence type="predicted"/>
<name>A0A5C2RSR8_9APHY</name>
<evidence type="ECO:0000313" key="3">
    <source>
        <dbReference type="Proteomes" id="UP000313359"/>
    </source>
</evidence>
<evidence type="ECO:0000256" key="1">
    <source>
        <dbReference type="SAM" id="MobiDB-lite"/>
    </source>
</evidence>
<dbReference type="EMBL" id="ML122307">
    <property type="protein sequence ID" value="RPD54364.1"/>
    <property type="molecule type" value="Genomic_DNA"/>
</dbReference>
<gene>
    <name evidence="2" type="ORF">L227DRAFT_353521</name>
</gene>
<evidence type="ECO:0000313" key="2">
    <source>
        <dbReference type="EMBL" id="RPD54364.1"/>
    </source>
</evidence>
<sequence length="129" mass="14341">MRRDRNPHTPAHQRRTSHACSVLSTRAAALPTREDVSSYPARPSSFLGRSNGLLSQSPKTRMTYPLIPRFRLGTPLSTSCVRAPFRLEHSSRELLPGANVVTEGQIRDNINFSQRLSCAKHGLTILYSG</sequence>
<feature type="region of interest" description="Disordered" evidence="1">
    <location>
        <begin position="1"/>
        <end position="58"/>
    </location>
</feature>
<accession>A0A5C2RSR8</accession>
<keyword evidence="3" id="KW-1185">Reference proteome</keyword>
<dbReference type="AlphaFoldDB" id="A0A5C2RSR8"/>
<organism evidence="2 3">
    <name type="scientific">Lentinus tigrinus ALCF2SS1-6</name>
    <dbReference type="NCBI Taxonomy" id="1328759"/>
    <lineage>
        <taxon>Eukaryota</taxon>
        <taxon>Fungi</taxon>
        <taxon>Dikarya</taxon>
        <taxon>Basidiomycota</taxon>
        <taxon>Agaricomycotina</taxon>
        <taxon>Agaricomycetes</taxon>
        <taxon>Polyporales</taxon>
        <taxon>Polyporaceae</taxon>
        <taxon>Lentinus</taxon>
    </lineage>
</organism>